<dbReference type="KEGG" id="ccro:CMC5_070380"/>
<proteinExistence type="predicted"/>
<dbReference type="AlphaFoldDB" id="A0A0K1EPM5"/>
<dbReference type="RefSeq" id="WP_050434378.1">
    <property type="nucleotide sequence ID" value="NZ_CP012159.1"/>
</dbReference>
<evidence type="ECO:0000313" key="2">
    <source>
        <dbReference type="Proteomes" id="UP000067626"/>
    </source>
</evidence>
<keyword evidence="2" id="KW-1185">Reference proteome</keyword>
<dbReference type="Proteomes" id="UP000067626">
    <property type="component" value="Chromosome"/>
</dbReference>
<organism evidence="1 2">
    <name type="scientific">Chondromyces crocatus</name>
    <dbReference type="NCBI Taxonomy" id="52"/>
    <lineage>
        <taxon>Bacteria</taxon>
        <taxon>Pseudomonadati</taxon>
        <taxon>Myxococcota</taxon>
        <taxon>Polyangia</taxon>
        <taxon>Polyangiales</taxon>
        <taxon>Polyangiaceae</taxon>
        <taxon>Chondromyces</taxon>
    </lineage>
</organism>
<reference evidence="1 2" key="1">
    <citation type="submission" date="2015-07" db="EMBL/GenBank/DDBJ databases">
        <title>Genome analysis of myxobacterium Chondromyces crocatus Cm c5 reveals a high potential for natural compound synthesis and the genetic basis for the loss of fruiting body formation.</title>
        <authorList>
            <person name="Zaburannyi N."/>
            <person name="Bunk B."/>
            <person name="Maier J."/>
            <person name="Overmann J."/>
            <person name="Mueller R."/>
        </authorList>
    </citation>
    <scope>NUCLEOTIDE SEQUENCE [LARGE SCALE GENOMIC DNA]</scope>
    <source>
        <strain evidence="1 2">Cm c5</strain>
    </source>
</reference>
<protein>
    <submittedName>
        <fullName evidence="1">Uncharacterized protein</fullName>
    </submittedName>
</protein>
<dbReference type="STRING" id="52.CMC5_070380"/>
<gene>
    <name evidence="1" type="ORF">CMC5_070380</name>
</gene>
<name>A0A0K1EPM5_CHOCO</name>
<accession>A0A0K1EPM5</accession>
<evidence type="ECO:0000313" key="1">
    <source>
        <dbReference type="EMBL" id="AKT42811.1"/>
    </source>
</evidence>
<dbReference type="OrthoDB" id="5519129at2"/>
<dbReference type="EMBL" id="CP012159">
    <property type="protein sequence ID" value="AKT42811.1"/>
    <property type="molecule type" value="Genomic_DNA"/>
</dbReference>
<sequence>MKPVRGADSLAALAVMVLIGGAVASRPLMRVMAERPTSEECLTLLDRYVELVAHAVDATPSRFAAIVTERRAAASAVVSEQGFPRCQSELTREEVTCGLRANSADDLERCLP</sequence>